<comment type="caution">
    <text evidence="9">The sequence shown here is derived from an EMBL/GenBank/DDBJ whole genome shotgun (WGS) entry which is preliminary data.</text>
</comment>
<proteinExistence type="predicted"/>
<evidence type="ECO:0000313" key="9">
    <source>
        <dbReference type="EMBL" id="KGP89892.1"/>
    </source>
</evidence>
<keyword evidence="4 6" id="KW-0697">Rotamase</keyword>
<keyword evidence="7" id="KW-0812">Transmembrane</keyword>
<evidence type="ECO:0000256" key="4">
    <source>
        <dbReference type="ARBA" id="ARBA00023110"/>
    </source>
</evidence>
<dbReference type="SUPFAM" id="SSF54534">
    <property type="entry name" value="FKBP-like"/>
    <property type="match status" value="1"/>
</dbReference>
<dbReference type="InterPro" id="IPR023058">
    <property type="entry name" value="PPIase_PpiC_CS"/>
</dbReference>
<dbReference type="STRING" id="1385513.N780_09645"/>
<evidence type="ECO:0000256" key="7">
    <source>
        <dbReference type="SAM" id="Phobius"/>
    </source>
</evidence>
<dbReference type="OrthoDB" id="2677468at2"/>
<dbReference type="PANTHER" id="PTHR47245:SF1">
    <property type="entry name" value="FOLDASE PROTEIN PRSA"/>
    <property type="match status" value="1"/>
</dbReference>
<dbReference type="SUPFAM" id="SSF109998">
    <property type="entry name" value="Triger factor/SurA peptide-binding domain-like"/>
    <property type="match status" value="1"/>
</dbReference>
<keyword evidence="10" id="KW-1185">Reference proteome</keyword>
<dbReference type="InterPro" id="IPR050245">
    <property type="entry name" value="PrsA_foldase"/>
</dbReference>
<evidence type="ECO:0000256" key="5">
    <source>
        <dbReference type="ARBA" id="ARBA00023235"/>
    </source>
</evidence>
<dbReference type="Proteomes" id="UP000030153">
    <property type="component" value="Unassembled WGS sequence"/>
</dbReference>
<dbReference type="Pfam" id="PF13145">
    <property type="entry name" value="Rotamase_2"/>
    <property type="match status" value="1"/>
</dbReference>
<evidence type="ECO:0000256" key="3">
    <source>
        <dbReference type="ARBA" id="ARBA00022729"/>
    </source>
</evidence>
<accession>A0A0A2UNR1</accession>
<dbReference type="RefSeq" id="WP_036787152.1">
    <property type="nucleotide sequence ID" value="NZ_AVBG01000019.1"/>
</dbReference>
<dbReference type="InterPro" id="IPR046357">
    <property type="entry name" value="PPIase_dom_sf"/>
</dbReference>
<evidence type="ECO:0000259" key="8">
    <source>
        <dbReference type="PROSITE" id="PS50198"/>
    </source>
</evidence>
<name>A0A0A2UNR1_9BACI</name>
<dbReference type="EC" id="5.2.1.8" evidence="2"/>
<dbReference type="eggNOG" id="COG0760">
    <property type="taxonomic scope" value="Bacteria"/>
</dbReference>
<comment type="catalytic activity">
    <reaction evidence="1">
        <text>[protein]-peptidylproline (omega=180) = [protein]-peptidylproline (omega=0)</text>
        <dbReference type="Rhea" id="RHEA:16237"/>
        <dbReference type="Rhea" id="RHEA-COMP:10747"/>
        <dbReference type="Rhea" id="RHEA-COMP:10748"/>
        <dbReference type="ChEBI" id="CHEBI:83833"/>
        <dbReference type="ChEBI" id="CHEBI:83834"/>
        <dbReference type="EC" id="5.2.1.8"/>
    </reaction>
</comment>
<evidence type="ECO:0000313" key="10">
    <source>
        <dbReference type="Proteomes" id="UP000030153"/>
    </source>
</evidence>
<feature type="domain" description="PpiC" evidence="8">
    <location>
        <begin position="166"/>
        <end position="258"/>
    </location>
</feature>
<dbReference type="Gene3D" id="3.10.50.40">
    <property type="match status" value="1"/>
</dbReference>
<protein>
    <recommendedName>
        <fullName evidence="2">peptidylprolyl isomerase</fullName>
        <ecNumber evidence="2">5.2.1.8</ecNumber>
    </recommendedName>
</protein>
<dbReference type="PROSITE" id="PS50198">
    <property type="entry name" value="PPIC_PPIASE_2"/>
    <property type="match status" value="1"/>
</dbReference>
<evidence type="ECO:0000256" key="2">
    <source>
        <dbReference type="ARBA" id="ARBA00013194"/>
    </source>
</evidence>
<organism evidence="9 10">
    <name type="scientific">Pontibacillus chungwhensis BH030062</name>
    <dbReference type="NCBI Taxonomy" id="1385513"/>
    <lineage>
        <taxon>Bacteria</taxon>
        <taxon>Bacillati</taxon>
        <taxon>Bacillota</taxon>
        <taxon>Bacilli</taxon>
        <taxon>Bacillales</taxon>
        <taxon>Bacillaceae</taxon>
        <taxon>Pontibacillus</taxon>
    </lineage>
</organism>
<dbReference type="PANTHER" id="PTHR47245">
    <property type="entry name" value="PEPTIDYLPROLYL ISOMERASE"/>
    <property type="match status" value="1"/>
</dbReference>
<gene>
    <name evidence="9" type="ORF">N780_09645</name>
</gene>
<dbReference type="PROSITE" id="PS01096">
    <property type="entry name" value="PPIC_PPIASE_1"/>
    <property type="match status" value="1"/>
</dbReference>
<keyword evidence="7" id="KW-0472">Membrane</keyword>
<evidence type="ECO:0000256" key="6">
    <source>
        <dbReference type="PROSITE-ProRule" id="PRU00278"/>
    </source>
</evidence>
<keyword evidence="5 6" id="KW-0413">Isomerase</keyword>
<dbReference type="InterPro" id="IPR000297">
    <property type="entry name" value="PPIase_PpiC"/>
</dbReference>
<keyword evidence="7" id="KW-1133">Transmembrane helix</keyword>
<sequence length="304" mass="35511">MTRKLLWGIIVVLFITNLTSLLVWVSTKEQSLTSSTNKLTPVVEATEEPVALVGEEKVHHGEWMATLQEKYGKDILMNMIDKQVVFNLANEYEIEVSSKLIQRELALMETMLPVMEEKEIEEKRKQWEDDVRYRYYLEDLLTKDIGISEKEIKTFYEDHKDQYEFRTTYQFSHIVVPSKETALKIKKELDGGAKFSMLAREYTEDKFTKGKGGYLGYFSDESQYLPSLYYDQAESLSPGSFSEPFRTDQGYVLLQMHRTLPSITFTYKEIKKQIKREIALDYVSDSLSARPLWKEVGVDWIYGD</sequence>
<dbReference type="GO" id="GO:0003755">
    <property type="term" value="F:peptidyl-prolyl cis-trans isomerase activity"/>
    <property type="evidence" value="ECO:0007669"/>
    <property type="project" value="UniProtKB-KW"/>
</dbReference>
<dbReference type="Gene3D" id="1.10.4030.10">
    <property type="entry name" value="Porin chaperone SurA, peptide-binding domain"/>
    <property type="match status" value="1"/>
</dbReference>
<dbReference type="AlphaFoldDB" id="A0A0A2UNR1"/>
<evidence type="ECO:0000256" key="1">
    <source>
        <dbReference type="ARBA" id="ARBA00000971"/>
    </source>
</evidence>
<reference evidence="9 10" key="1">
    <citation type="submission" date="2013-08" db="EMBL/GenBank/DDBJ databases">
        <title>Genome of Pontibacillus chungwhensis.</title>
        <authorList>
            <person name="Wang Q."/>
            <person name="Wang G."/>
        </authorList>
    </citation>
    <scope>NUCLEOTIDE SEQUENCE [LARGE SCALE GENOMIC DNA]</scope>
    <source>
        <strain evidence="9 10">BH030062</strain>
    </source>
</reference>
<keyword evidence="3" id="KW-0732">Signal</keyword>
<dbReference type="EMBL" id="AVBG01000019">
    <property type="protein sequence ID" value="KGP89892.1"/>
    <property type="molecule type" value="Genomic_DNA"/>
</dbReference>
<feature type="transmembrane region" description="Helical" evidence="7">
    <location>
        <begin position="6"/>
        <end position="25"/>
    </location>
</feature>
<dbReference type="InterPro" id="IPR027304">
    <property type="entry name" value="Trigger_fact/SurA_dom_sf"/>
</dbReference>